<evidence type="ECO:0000256" key="2">
    <source>
        <dbReference type="ARBA" id="ARBA00022506"/>
    </source>
</evidence>
<feature type="non-terminal residue" evidence="12">
    <location>
        <position position="165"/>
    </location>
</feature>
<gene>
    <name evidence="12" type="primary">env</name>
</gene>
<organism evidence="12">
    <name type="scientific">Human immunodeficiency virus type 1</name>
    <name type="common">HIV-1</name>
    <dbReference type="NCBI Taxonomy" id="11676"/>
    <lineage>
        <taxon>Viruses</taxon>
        <taxon>Riboviria</taxon>
        <taxon>Pararnavirae</taxon>
        <taxon>Artverviricota</taxon>
        <taxon>Revtraviricetes</taxon>
        <taxon>Ortervirales</taxon>
        <taxon>Retroviridae</taxon>
        <taxon>Orthoretrovirinae</taxon>
        <taxon>Lentivirus</taxon>
        <taxon>Lentivirus humimdef1</taxon>
    </lineage>
</organism>
<evidence type="ECO:0000256" key="8">
    <source>
        <dbReference type="ARBA" id="ARBA00023157"/>
    </source>
</evidence>
<keyword evidence="7" id="KW-0472">Membrane</keyword>
<keyword evidence="12" id="KW-0261">Viral envelope protein</keyword>
<dbReference type="GO" id="GO:0019062">
    <property type="term" value="P:virion attachment to host cell"/>
    <property type="evidence" value="ECO:0007669"/>
    <property type="project" value="UniProtKB-KW"/>
</dbReference>
<organismHost>
    <name type="scientific">Homo sapiens</name>
    <name type="common">Human</name>
    <dbReference type="NCBI Taxonomy" id="9606"/>
</organismHost>
<evidence type="ECO:0000256" key="6">
    <source>
        <dbReference type="ARBA" id="ARBA00022844"/>
    </source>
</evidence>
<dbReference type="GO" id="GO:0019031">
    <property type="term" value="C:viral envelope"/>
    <property type="evidence" value="ECO:0007669"/>
    <property type="project" value="UniProtKB-KW"/>
</dbReference>
<evidence type="ECO:0000256" key="4">
    <source>
        <dbReference type="ARBA" id="ARBA00022595"/>
    </source>
</evidence>
<reference evidence="12" key="1">
    <citation type="submission" date="2005-03" db="EMBL/GenBank/DDBJ databases">
        <title>Genetic Diversity of HIV-1 Subtypes Circulating in Northern Kenya.</title>
        <authorList>
            <person name="Khamadi S.A."/>
            <person name="Ochieng W."/>
            <person name="Lihana R.W."/>
            <person name="Kiptoo M.K."/>
            <person name="Kinyua J.G."/>
            <person name="Lagat N."/>
            <person name="Muriuki J."/>
            <person name="Mwangi J."/>
            <person name="Pelle R."/>
            <person name="Muigai A."/>
            <person name="Carter J."/>
            <person name="Yamada R."/>
            <person name="Mpoke S."/>
        </authorList>
    </citation>
    <scope>NUCLEOTIDE SEQUENCE</scope>
    <source>
        <strain evidence="12">TLHC017</strain>
    </source>
</reference>
<evidence type="ECO:0000256" key="7">
    <source>
        <dbReference type="ARBA" id="ARBA00023136"/>
    </source>
</evidence>
<feature type="domain" description="Human immunodeficiency virus 1 envelope glycoprotein Gp120" evidence="11">
    <location>
        <begin position="3"/>
        <end position="104"/>
    </location>
</feature>
<dbReference type="GO" id="GO:0039663">
    <property type="term" value="P:membrane fusion involved in viral entry into host cell"/>
    <property type="evidence" value="ECO:0007669"/>
    <property type="project" value="UniProtKB-KW"/>
</dbReference>
<accession>Q58GM4</accession>
<evidence type="ECO:0000259" key="11">
    <source>
        <dbReference type="Pfam" id="PF00516"/>
    </source>
</evidence>
<dbReference type="InterPro" id="IPR000777">
    <property type="entry name" value="HIV1_Gp120"/>
</dbReference>
<evidence type="ECO:0000256" key="5">
    <source>
        <dbReference type="ARBA" id="ARBA00022804"/>
    </source>
</evidence>
<protein>
    <submittedName>
        <fullName evidence="12">Envelope glycoprotein</fullName>
    </submittedName>
</protein>
<evidence type="ECO:0000256" key="10">
    <source>
        <dbReference type="ARBA" id="ARBA00023296"/>
    </source>
</evidence>
<dbReference type="GO" id="GO:0046718">
    <property type="term" value="P:symbiont entry into host cell"/>
    <property type="evidence" value="ECO:0007669"/>
    <property type="project" value="UniProtKB-KW"/>
</dbReference>
<comment type="subcellular location">
    <subcellularLocation>
        <location evidence="1">Virion membrane</location>
    </subcellularLocation>
</comment>
<keyword evidence="5" id="KW-1161">Viral attachment to host cell</keyword>
<keyword evidence="10" id="KW-1160">Virus entry into host cell</keyword>
<keyword evidence="6" id="KW-0946">Virion</keyword>
<sequence>ASSSTQLLLNGSLAEGKVIIMICKYHRQCQKYNSTTYRVCTNLLVLRPSNNTRTSVRIGPGQTFYATRCCTGNIRQAYCNLNKTTWHATLPKGSQPIKNILYQNNKLYQILRRGSRNNNTLFSLCRRGFSIVTHQACLIALEWHCSMQELIHGRYTLHAEYSKFY</sequence>
<dbReference type="SUPFAM" id="SSF56502">
    <property type="entry name" value="gp120 core"/>
    <property type="match status" value="1"/>
</dbReference>
<evidence type="ECO:0000256" key="1">
    <source>
        <dbReference type="ARBA" id="ARBA00004182"/>
    </source>
</evidence>
<feature type="non-terminal residue" evidence="12">
    <location>
        <position position="1"/>
    </location>
</feature>
<keyword evidence="2" id="KW-1168">Fusion of virus membrane with host membrane</keyword>
<evidence type="ECO:0000256" key="3">
    <source>
        <dbReference type="ARBA" id="ARBA00022581"/>
    </source>
</evidence>
<dbReference type="InterPro" id="IPR036377">
    <property type="entry name" value="Gp120_core_sf"/>
</dbReference>
<proteinExistence type="predicted"/>
<keyword evidence="3" id="KW-0945">Host-virus interaction</keyword>
<keyword evidence="8" id="KW-1015">Disulfide bond</keyword>
<keyword evidence="4" id="KW-1162">Viral penetration into host cytoplasm</keyword>
<evidence type="ECO:0000256" key="9">
    <source>
        <dbReference type="ARBA" id="ARBA00023180"/>
    </source>
</evidence>
<keyword evidence="9" id="KW-0325">Glycoprotein</keyword>
<dbReference type="Pfam" id="PF00516">
    <property type="entry name" value="GP120"/>
    <property type="match status" value="1"/>
</dbReference>
<evidence type="ECO:0000313" key="12">
    <source>
        <dbReference type="EMBL" id="AAX55880.1"/>
    </source>
</evidence>
<dbReference type="Gene3D" id="2.170.40.20">
    <property type="entry name" value="Human immunodeficiency virus 1, Gp160, envelope glycoprotein"/>
    <property type="match status" value="1"/>
</dbReference>
<name>Q58GM4_HV1</name>
<dbReference type="GO" id="GO:0055036">
    <property type="term" value="C:virion membrane"/>
    <property type="evidence" value="ECO:0007669"/>
    <property type="project" value="UniProtKB-SubCell"/>
</dbReference>
<dbReference type="EMBL" id="AY952843">
    <property type="protein sequence ID" value="AAX55880.1"/>
    <property type="molecule type" value="Genomic_DNA"/>
</dbReference>